<dbReference type="Pfam" id="PF03065">
    <property type="entry name" value="Glyco_hydro_57"/>
    <property type="match status" value="1"/>
</dbReference>
<sequence length="351" mass="39090">MNAARLLSVWREPALTHPVLVLESDDWGADAPGRVAEQARALYALIQVLRSIRDATGRSAVMTIGLVSGIIDREVWRKTARYVRLTLDHPSQAAVREALESGIAAGVFAIQWHGLEHYWPPALLASRAQPAVRRWLEQEAPTEALPDALQSRWVDGSVLPTQAIAGALIEQAIAEEAACLRRCFGRVPTVAVPNTFVWNDDVEAAWRRAGVEWVVTPGARHTGRDAQGRLLTDRRWLYNGAPSATGVRYLVRDVYFEPARGHDPQRLVSGLDRQVRAGRPCLVETHRFNYLGQRGAQAREALRCALEMALARYAKLRFAASEELGAKLLDRDADWVRPPRLAHCWTRLGVT</sequence>
<gene>
    <name evidence="3" type="ORF">V6E02_05710</name>
</gene>
<reference evidence="3 4" key="1">
    <citation type="submission" date="2024-02" db="EMBL/GenBank/DDBJ databases">
        <title>New thermophilic sulfur-oxidizing bacteria from a hot springs of the Uzon caldera (Kamchatka, Russia).</title>
        <authorList>
            <person name="Dukat A.M."/>
            <person name="Elcheninov A.G."/>
            <person name="Frolov E.N."/>
        </authorList>
    </citation>
    <scope>NUCLEOTIDE SEQUENCE [LARGE SCALE GENOMIC DNA]</scope>
    <source>
        <strain evidence="3 4">AK1</strain>
    </source>
</reference>
<organism evidence="3 4">
    <name type="scientific">Thiobacter aerophilum</name>
    <dbReference type="NCBI Taxonomy" id="3121275"/>
    <lineage>
        <taxon>Bacteria</taxon>
        <taxon>Pseudomonadati</taxon>
        <taxon>Pseudomonadota</taxon>
        <taxon>Betaproteobacteria</taxon>
        <taxon>Burkholderiales</taxon>
        <taxon>Thiobacteraceae</taxon>
        <taxon>Thiobacter</taxon>
    </lineage>
</organism>
<evidence type="ECO:0000313" key="4">
    <source>
        <dbReference type="Proteomes" id="UP001482231"/>
    </source>
</evidence>
<name>A0ABV0EH45_9BURK</name>
<evidence type="ECO:0000313" key="3">
    <source>
        <dbReference type="EMBL" id="MEO1766704.1"/>
    </source>
</evidence>
<keyword evidence="4" id="KW-1185">Reference proteome</keyword>
<accession>A0ABV0EH45</accession>
<dbReference type="Proteomes" id="UP001482231">
    <property type="component" value="Unassembled WGS sequence"/>
</dbReference>
<keyword evidence="1" id="KW-0119">Carbohydrate metabolism</keyword>
<dbReference type="RefSeq" id="WP_347307811.1">
    <property type="nucleotide sequence ID" value="NZ_JBAJEX010000003.1"/>
</dbReference>
<dbReference type="InterPro" id="IPR004300">
    <property type="entry name" value="Glyco_hydro_57_N"/>
</dbReference>
<feature type="domain" description="Glycoside hydrolase family 57 N-terminal" evidence="2">
    <location>
        <begin position="169"/>
        <end position="253"/>
    </location>
</feature>
<comment type="caution">
    <text evidence="3">The sequence shown here is derived from an EMBL/GenBank/DDBJ whole genome shotgun (WGS) entry which is preliminary data.</text>
</comment>
<evidence type="ECO:0000256" key="1">
    <source>
        <dbReference type="ARBA" id="ARBA00023277"/>
    </source>
</evidence>
<evidence type="ECO:0000259" key="2">
    <source>
        <dbReference type="Pfam" id="PF03065"/>
    </source>
</evidence>
<protein>
    <recommendedName>
        <fullName evidence="2">Glycoside hydrolase family 57 N-terminal domain-containing protein</fullName>
    </recommendedName>
</protein>
<proteinExistence type="predicted"/>
<dbReference type="EMBL" id="JBAJEX010000003">
    <property type="protein sequence ID" value="MEO1766704.1"/>
    <property type="molecule type" value="Genomic_DNA"/>
</dbReference>